<keyword evidence="3 6" id="KW-1133">Transmembrane helix</keyword>
<dbReference type="GO" id="GO:0022857">
    <property type="term" value="F:transmembrane transporter activity"/>
    <property type="evidence" value="ECO:0007669"/>
    <property type="project" value="InterPro"/>
</dbReference>
<organism evidence="8 9">
    <name type="scientific">Izhakiella australiensis</name>
    <dbReference type="NCBI Taxonomy" id="1926881"/>
    <lineage>
        <taxon>Bacteria</taxon>
        <taxon>Pseudomonadati</taxon>
        <taxon>Pseudomonadota</taxon>
        <taxon>Gammaproteobacteria</taxon>
        <taxon>Enterobacterales</taxon>
        <taxon>Erwiniaceae</taxon>
        <taxon>Izhakiella</taxon>
    </lineage>
</organism>
<protein>
    <recommendedName>
        <fullName evidence="7">Major facilitator superfamily (MFS) profile domain-containing protein</fullName>
    </recommendedName>
</protein>
<dbReference type="OrthoDB" id="9773957at2"/>
<evidence type="ECO:0000256" key="5">
    <source>
        <dbReference type="ARBA" id="ARBA00038514"/>
    </source>
</evidence>
<feature type="transmembrane region" description="Helical" evidence="6">
    <location>
        <begin position="267"/>
        <end position="291"/>
    </location>
</feature>
<dbReference type="PROSITE" id="PS50850">
    <property type="entry name" value="MFS"/>
    <property type="match status" value="1"/>
</dbReference>
<feature type="transmembrane region" description="Helical" evidence="6">
    <location>
        <begin position="43"/>
        <end position="62"/>
    </location>
</feature>
<name>A0A1S8YS22_9GAMM</name>
<feature type="transmembrane region" description="Helical" evidence="6">
    <location>
        <begin position="371"/>
        <end position="387"/>
    </location>
</feature>
<dbReference type="GO" id="GO:0016020">
    <property type="term" value="C:membrane"/>
    <property type="evidence" value="ECO:0007669"/>
    <property type="project" value="UniProtKB-SubCell"/>
</dbReference>
<evidence type="ECO:0000256" key="6">
    <source>
        <dbReference type="SAM" id="Phobius"/>
    </source>
</evidence>
<feature type="transmembrane region" description="Helical" evidence="6">
    <location>
        <begin position="328"/>
        <end position="350"/>
    </location>
</feature>
<dbReference type="CDD" id="cd17319">
    <property type="entry name" value="MFS_ExuT_GudP_like"/>
    <property type="match status" value="1"/>
</dbReference>
<sequence length="425" mass="46358">MTKARYVLVGVAFTLTALLFVDRIAISVAKGHIESDFGLTDTQFGWILSMFSLGYALFQSPTGAMADKWGPRSMLALFVIAWSALTGLTGLAIGFTSLLVARFLFGIAEAGAFPTFARAMYSWLPAGERALAQGINLSGARIGAAFALPFVAWMLDAAGWRESFYILCVAGILWALCWYLWFRNDPADHRSISKEELKFIEEGRETRLASADERVVNAEPVDMSFRSKTMWLLMLQYFAHSFTFYFALTWLFPYLQKTYGLSAVTTGFLAGAPLIASAIGNWVGGAVVDMLYRRGYGLWSRRLPAIIGFILSAGGLVGALMSDSAYMAVAWLCLAMFGTDVTVPPSWAYCIDVGGKKSGAVSGRMNMCGNLGAFLTSLAFPYMLAVFGSTMPFFAAAIVLNLIAAYFWFLIGSKRNSQSVLVKAS</sequence>
<dbReference type="RefSeq" id="WP_078000688.1">
    <property type="nucleotide sequence ID" value="NZ_MRUL01000001.1"/>
</dbReference>
<dbReference type="InterPro" id="IPR020846">
    <property type="entry name" value="MFS_dom"/>
</dbReference>
<evidence type="ECO:0000259" key="7">
    <source>
        <dbReference type="PROSITE" id="PS50850"/>
    </source>
</evidence>
<comment type="similarity">
    <text evidence="5">Belongs to the major facilitator superfamily. Phthalate permease family.</text>
</comment>
<dbReference type="SUPFAM" id="SSF103473">
    <property type="entry name" value="MFS general substrate transporter"/>
    <property type="match status" value="1"/>
</dbReference>
<evidence type="ECO:0000256" key="4">
    <source>
        <dbReference type="ARBA" id="ARBA00023136"/>
    </source>
</evidence>
<feature type="transmembrane region" description="Helical" evidence="6">
    <location>
        <begin position="393"/>
        <end position="411"/>
    </location>
</feature>
<feature type="transmembrane region" description="Helical" evidence="6">
    <location>
        <begin position="138"/>
        <end position="158"/>
    </location>
</feature>
<proteinExistence type="inferred from homology"/>
<keyword evidence="4 6" id="KW-0472">Membrane</keyword>
<evidence type="ECO:0000256" key="3">
    <source>
        <dbReference type="ARBA" id="ARBA00022989"/>
    </source>
</evidence>
<dbReference type="PANTHER" id="PTHR11662:SF399">
    <property type="entry name" value="FI19708P1-RELATED"/>
    <property type="match status" value="1"/>
</dbReference>
<keyword evidence="9" id="KW-1185">Reference proteome</keyword>
<dbReference type="EMBL" id="MRUL01000001">
    <property type="protein sequence ID" value="OON41665.1"/>
    <property type="molecule type" value="Genomic_DNA"/>
</dbReference>
<feature type="transmembrane region" description="Helical" evidence="6">
    <location>
        <begin position="74"/>
        <end position="93"/>
    </location>
</feature>
<dbReference type="InterPro" id="IPR011701">
    <property type="entry name" value="MFS"/>
</dbReference>
<gene>
    <name evidence="8" type="ORF">BTJ39_00415</name>
</gene>
<keyword evidence="2 6" id="KW-0812">Transmembrane</keyword>
<feature type="transmembrane region" description="Helical" evidence="6">
    <location>
        <begin position="303"/>
        <end position="322"/>
    </location>
</feature>
<reference evidence="8 9" key="1">
    <citation type="submission" date="2016-12" db="EMBL/GenBank/DDBJ databases">
        <title>Izhakiella australiana sp. nov. of genus Izhakiella isolated from Australian desert.</title>
        <authorList>
            <person name="Ji M."/>
        </authorList>
    </citation>
    <scope>NUCLEOTIDE SEQUENCE [LARGE SCALE GENOMIC DNA]</scope>
    <source>
        <strain evidence="8 9">D4N98</strain>
    </source>
</reference>
<feature type="transmembrane region" description="Helical" evidence="6">
    <location>
        <begin position="164"/>
        <end position="182"/>
    </location>
</feature>
<evidence type="ECO:0000256" key="2">
    <source>
        <dbReference type="ARBA" id="ARBA00022692"/>
    </source>
</evidence>
<dbReference type="InterPro" id="IPR050382">
    <property type="entry name" value="MFS_Na/Anion_cotransporter"/>
</dbReference>
<dbReference type="STRING" id="1926881.BTJ39_00415"/>
<dbReference type="Proteomes" id="UP000190667">
    <property type="component" value="Unassembled WGS sequence"/>
</dbReference>
<feature type="transmembrane region" description="Helical" evidence="6">
    <location>
        <begin position="231"/>
        <end position="255"/>
    </location>
</feature>
<accession>A0A1S8YS22</accession>
<dbReference type="AlphaFoldDB" id="A0A1S8YS22"/>
<dbReference type="Gene3D" id="1.20.1250.20">
    <property type="entry name" value="MFS general substrate transporter like domains"/>
    <property type="match status" value="2"/>
</dbReference>
<evidence type="ECO:0000313" key="8">
    <source>
        <dbReference type="EMBL" id="OON41665.1"/>
    </source>
</evidence>
<feature type="transmembrane region" description="Helical" evidence="6">
    <location>
        <begin position="99"/>
        <end position="117"/>
    </location>
</feature>
<feature type="domain" description="Major facilitator superfamily (MFS) profile" evidence="7">
    <location>
        <begin position="8"/>
        <end position="415"/>
    </location>
</feature>
<comment type="caution">
    <text evidence="8">The sequence shown here is derived from an EMBL/GenBank/DDBJ whole genome shotgun (WGS) entry which is preliminary data.</text>
</comment>
<dbReference type="Pfam" id="PF07690">
    <property type="entry name" value="MFS_1"/>
    <property type="match status" value="1"/>
</dbReference>
<dbReference type="InterPro" id="IPR036259">
    <property type="entry name" value="MFS_trans_sf"/>
</dbReference>
<evidence type="ECO:0000313" key="9">
    <source>
        <dbReference type="Proteomes" id="UP000190667"/>
    </source>
</evidence>
<evidence type="ECO:0000256" key="1">
    <source>
        <dbReference type="ARBA" id="ARBA00004141"/>
    </source>
</evidence>
<dbReference type="PANTHER" id="PTHR11662">
    <property type="entry name" value="SOLUTE CARRIER FAMILY 17"/>
    <property type="match status" value="1"/>
</dbReference>
<comment type="subcellular location">
    <subcellularLocation>
        <location evidence="1">Membrane</location>
        <topology evidence="1">Multi-pass membrane protein</topology>
    </subcellularLocation>
</comment>